<dbReference type="OrthoDB" id="767975at2759"/>
<dbReference type="InterPro" id="IPR036514">
    <property type="entry name" value="SGNH_hydro_sf"/>
</dbReference>
<protein>
    <recommendedName>
        <fullName evidence="3">CAS1 domain-containing protein 1</fullName>
    </recommendedName>
</protein>
<dbReference type="Gene3D" id="3.40.50.1110">
    <property type="entry name" value="SGNH hydrolase"/>
    <property type="match status" value="1"/>
</dbReference>
<keyword evidence="2" id="KW-1185">Reference proteome</keyword>
<dbReference type="EMBL" id="MTYJ01000087">
    <property type="protein sequence ID" value="OQV15534.1"/>
    <property type="molecule type" value="Genomic_DNA"/>
</dbReference>
<reference evidence="2" key="1">
    <citation type="submission" date="2017-01" db="EMBL/GenBank/DDBJ databases">
        <title>Comparative genomics of anhydrobiosis in the tardigrade Hypsibius dujardini.</title>
        <authorList>
            <person name="Yoshida Y."/>
            <person name="Koutsovoulos G."/>
            <person name="Laetsch D."/>
            <person name="Stevens L."/>
            <person name="Kumar S."/>
            <person name="Horikawa D."/>
            <person name="Ishino K."/>
            <person name="Komine S."/>
            <person name="Tomita M."/>
            <person name="Blaxter M."/>
            <person name="Arakawa K."/>
        </authorList>
    </citation>
    <scope>NUCLEOTIDE SEQUENCE [LARGE SCALE GENOMIC DNA]</scope>
    <source>
        <strain evidence="2">Z151</strain>
    </source>
</reference>
<name>A0A1W0WK08_HYPEX</name>
<evidence type="ECO:0000313" key="2">
    <source>
        <dbReference type="Proteomes" id="UP000192578"/>
    </source>
</evidence>
<dbReference type="AlphaFoldDB" id="A0A1W0WK08"/>
<comment type="caution">
    <text evidence="1">The sequence shown here is derived from an EMBL/GenBank/DDBJ whole genome shotgun (WGS) entry which is preliminary data.</text>
</comment>
<organism evidence="1 2">
    <name type="scientific">Hypsibius exemplaris</name>
    <name type="common">Freshwater tardigrade</name>
    <dbReference type="NCBI Taxonomy" id="2072580"/>
    <lineage>
        <taxon>Eukaryota</taxon>
        <taxon>Metazoa</taxon>
        <taxon>Ecdysozoa</taxon>
        <taxon>Tardigrada</taxon>
        <taxon>Eutardigrada</taxon>
        <taxon>Parachela</taxon>
        <taxon>Hypsibioidea</taxon>
        <taxon>Hypsibiidae</taxon>
        <taxon>Hypsibius</taxon>
    </lineage>
</organism>
<gene>
    <name evidence="1" type="ORF">BV898_10256</name>
</gene>
<dbReference type="SUPFAM" id="SSF52266">
    <property type="entry name" value="SGNH hydrolase"/>
    <property type="match status" value="1"/>
</dbReference>
<accession>A0A1W0WK08</accession>
<proteinExistence type="predicted"/>
<evidence type="ECO:0008006" key="3">
    <source>
        <dbReference type="Google" id="ProtNLM"/>
    </source>
</evidence>
<dbReference type="Proteomes" id="UP000192578">
    <property type="component" value="Unassembled WGS sequence"/>
</dbReference>
<evidence type="ECO:0000313" key="1">
    <source>
        <dbReference type="EMBL" id="OQV15534.1"/>
    </source>
</evidence>
<sequence length="329" mass="37755">MFDALPRFFVAVFVGALLTFLWGITNWDYQIRTETRDQSAFFAKLNAEVPCRNLLTSDAAINENVSSSTASSLNTCDLRTYSQQEALRCMKKFKATKSRPAHFAFIGDSRIRQLRDGIRFHLTGVEKDWLSNASVKGTSDEICKHENQQTTLWRVPIRLDFFWAPKILMAADVVRHALLPAKTGYPKSSIPDVVIVGCGIWRIQTCIAQKVNQTECFQEYKRDFLELLSLFKRITSETLILWVPQNLLTVKASWSKDADWYSDASMNTLNDAIRTSLEVAATRRVVYWKTFEKTFKRTDSLDGIHLGPQARWTDVQILFNVFCNDVPMR</sequence>